<organism evidence="1 2">
    <name type="scientific">Sagittula stellata (strain ATCC 700073 / DSM 11524 / E-37)</name>
    <dbReference type="NCBI Taxonomy" id="388399"/>
    <lineage>
        <taxon>Bacteria</taxon>
        <taxon>Pseudomonadati</taxon>
        <taxon>Pseudomonadota</taxon>
        <taxon>Alphaproteobacteria</taxon>
        <taxon>Rhodobacterales</taxon>
        <taxon>Roseobacteraceae</taxon>
        <taxon>Sagittula</taxon>
    </lineage>
</organism>
<dbReference type="Proteomes" id="UP000005713">
    <property type="component" value="Unassembled WGS sequence"/>
</dbReference>
<dbReference type="AlphaFoldDB" id="A3K7S2"/>
<accession>A3K7S2</accession>
<evidence type="ECO:0000313" key="2">
    <source>
        <dbReference type="Proteomes" id="UP000005713"/>
    </source>
</evidence>
<name>A3K7S2_SAGS3</name>
<comment type="caution">
    <text evidence="1">The sequence shown here is derived from an EMBL/GenBank/DDBJ whole genome shotgun (WGS) entry which is preliminary data.</text>
</comment>
<gene>
    <name evidence="1" type="ORF">SSE37_02365</name>
</gene>
<protein>
    <submittedName>
        <fullName evidence="1">Uncharacterized protein</fullName>
    </submittedName>
</protein>
<evidence type="ECO:0000313" key="1">
    <source>
        <dbReference type="EMBL" id="EBA06694.1"/>
    </source>
</evidence>
<keyword evidence="2" id="KW-1185">Reference proteome</keyword>
<dbReference type="EMBL" id="AAYA01000013">
    <property type="protein sequence ID" value="EBA06694.1"/>
    <property type="molecule type" value="Genomic_DNA"/>
</dbReference>
<sequence length="83" mass="9182">MTAGLVERPPNVGLISQRCAYASALKTILTPLFFMYKNMLMHIERSRCALSAIGHPMTSSSKEAEVGKRIDVKPSAPMFVVER</sequence>
<reference evidence="1 2" key="1">
    <citation type="submission" date="2006-06" db="EMBL/GenBank/DDBJ databases">
        <authorList>
            <person name="Moran M.A."/>
            <person name="Ferriera S."/>
            <person name="Johnson J."/>
            <person name="Kravitz S."/>
            <person name="Beeson K."/>
            <person name="Sutton G."/>
            <person name="Rogers Y.-H."/>
            <person name="Friedman R."/>
            <person name="Frazier M."/>
            <person name="Venter J.C."/>
        </authorList>
    </citation>
    <scope>NUCLEOTIDE SEQUENCE [LARGE SCALE GENOMIC DNA]</scope>
    <source>
        <strain evidence="1 2">E-37</strain>
    </source>
</reference>
<proteinExistence type="predicted"/>